<dbReference type="GO" id="GO:0016705">
    <property type="term" value="F:oxidoreductase activity, acting on paired donors, with incorporation or reduction of molecular oxygen"/>
    <property type="evidence" value="ECO:0007669"/>
    <property type="project" value="InterPro"/>
</dbReference>
<keyword evidence="3 8" id="KW-0349">Heme</keyword>
<dbReference type="InterPro" id="IPR036396">
    <property type="entry name" value="Cyt_P450_sf"/>
</dbReference>
<dbReference type="Pfam" id="PF00067">
    <property type="entry name" value="p450"/>
    <property type="match status" value="2"/>
</dbReference>
<evidence type="ECO:0000256" key="6">
    <source>
        <dbReference type="ARBA" id="ARBA00023004"/>
    </source>
</evidence>
<protein>
    <recommendedName>
        <fullName evidence="11">Cytochrome P450</fullName>
    </recommendedName>
</protein>
<evidence type="ECO:0000313" key="9">
    <source>
        <dbReference type="EMBL" id="KAG8382330.1"/>
    </source>
</evidence>
<keyword evidence="7" id="KW-0503">Monooxygenase</keyword>
<accession>A0AAV6XT02</accession>
<evidence type="ECO:0000256" key="1">
    <source>
        <dbReference type="ARBA" id="ARBA00004167"/>
    </source>
</evidence>
<keyword evidence="10" id="KW-1185">Reference proteome</keyword>
<dbReference type="PRINTS" id="PR00385">
    <property type="entry name" value="P450"/>
</dbReference>
<name>A0AAV6XT02_9LAMI</name>
<evidence type="ECO:0000256" key="5">
    <source>
        <dbReference type="ARBA" id="ARBA00023002"/>
    </source>
</evidence>
<dbReference type="GO" id="GO:0020037">
    <property type="term" value="F:heme binding"/>
    <property type="evidence" value="ECO:0007669"/>
    <property type="project" value="InterPro"/>
</dbReference>
<gene>
    <name evidence="9" type="ORF">BUALT_Bualt05G0066200</name>
</gene>
<keyword evidence="4 8" id="KW-0479">Metal-binding</keyword>
<reference evidence="9" key="1">
    <citation type="submission" date="2019-10" db="EMBL/GenBank/DDBJ databases">
        <authorList>
            <person name="Zhang R."/>
            <person name="Pan Y."/>
            <person name="Wang J."/>
            <person name="Ma R."/>
            <person name="Yu S."/>
        </authorList>
    </citation>
    <scope>NUCLEOTIDE SEQUENCE</scope>
    <source>
        <strain evidence="9">LA-IB0</strain>
        <tissue evidence="9">Leaf</tissue>
    </source>
</reference>
<evidence type="ECO:0000256" key="3">
    <source>
        <dbReference type="ARBA" id="ARBA00022617"/>
    </source>
</evidence>
<dbReference type="SUPFAM" id="SSF48264">
    <property type="entry name" value="Cytochrome P450"/>
    <property type="match status" value="1"/>
</dbReference>
<keyword evidence="5" id="KW-0560">Oxidoreductase</keyword>
<dbReference type="AlphaFoldDB" id="A0AAV6XT02"/>
<organism evidence="9 10">
    <name type="scientific">Buddleja alternifolia</name>
    <dbReference type="NCBI Taxonomy" id="168488"/>
    <lineage>
        <taxon>Eukaryota</taxon>
        <taxon>Viridiplantae</taxon>
        <taxon>Streptophyta</taxon>
        <taxon>Embryophyta</taxon>
        <taxon>Tracheophyta</taxon>
        <taxon>Spermatophyta</taxon>
        <taxon>Magnoliopsida</taxon>
        <taxon>eudicotyledons</taxon>
        <taxon>Gunneridae</taxon>
        <taxon>Pentapetalae</taxon>
        <taxon>asterids</taxon>
        <taxon>lamiids</taxon>
        <taxon>Lamiales</taxon>
        <taxon>Scrophulariaceae</taxon>
        <taxon>Buddlejeae</taxon>
        <taxon>Buddleja</taxon>
    </lineage>
</organism>
<evidence type="ECO:0000256" key="7">
    <source>
        <dbReference type="ARBA" id="ARBA00023033"/>
    </source>
</evidence>
<dbReference type="GO" id="GO:0016020">
    <property type="term" value="C:membrane"/>
    <property type="evidence" value="ECO:0007669"/>
    <property type="project" value="UniProtKB-SubCell"/>
</dbReference>
<evidence type="ECO:0008006" key="11">
    <source>
        <dbReference type="Google" id="ProtNLM"/>
    </source>
</evidence>
<comment type="cofactor">
    <cofactor evidence="8">
        <name>heme</name>
        <dbReference type="ChEBI" id="CHEBI:30413"/>
    </cofactor>
</comment>
<sequence>MIGGGHFPTAGKFRNAVVPLPSLLLHCDTFATTPPNRVIASCNSTTTDAPNNTITAQQNHHSTQTFFKPRPRHDYAFSGRPIPEAVAAEKNYEMSMDLRIQIMKNMIGEVDRAGKARERVYVGRACGSVRDGDFLDVLLDHTEGNSTQELSSDNINVLLMDLFLGGTHTTTTLLEWAMAELLHNPPILAKAKQELSKIIPPLIVAQEQDIPQLPYLDAIVKEALKPTPDSATPYPAYWDDPTCFKPERFLNSDIDIRDKHFEYILFGAGWCSCPGSSLAMRMVSLMLANLLHSFDWELSNGLKTEDMDMGDGFGMALHKHEPLVVVPVKC</sequence>
<feature type="binding site" description="axial binding residue" evidence="8">
    <location>
        <position position="273"/>
    </location>
    <ligand>
        <name>heme</name>
        <dbReference type="ChEBI" id="CHEBI:30413"/>
    </ligand>
    <ligandPart>
        <name>Fe</name>
        <dbReference type="ChEBI" id="CHEBI:18248"/>
    </ligandPart>
</feature>
<dbReference type="PANTHER" id="PTHR47950">
    <property type="entry name" value="CYTOCHROME P450, FAMILY 76, SUBFAMILY C, POLYPEPTIDE 5-RELATED"/>
    <property type="match status" value="1"/>
</dbReference>
<keyword evidence="6 8" id="KW-0408">Iron</keyword>
<evidence type="ECO:0000256" key="8">
    <source>
        <dbReference type="PIRSR" id="PIRSR602401-1"/>
    </source>
</evidence>
<comment type="subcellular location">
    <subcellularLocation>
        <location evidence="1">Membrane</location>
        <topology evidence="1">Single-pass membrane protein</topology>
    </subcellularLocation>
</comment>
<dbReference type="Gene3D" id="1.10.630.10">
    <property type="entry name" value="Cytochrome P450"/>
    <property type="match status" value="2"/>
</dbReference>
<evidence type="ECO:0000256" key="2">
    <source>
        <dbReference type="ARBA" id="ARBA00010617"/>
    </source>
</evidence>
<comment type="caution">
    <text evidence="9">The sequence shown here is derived from an EMBL/GenBank/DDBJ whole genome shotgun (WGS) entry which is preliminary data.</text>
</comment>
<evidence type="ECO:0000313" key="10">
    <source>
        <dbReference type="Proteomes" id="UP000826271"/>
    </source>
</evidence>
<proteinExistence type="inferred from homology"/>
<evidence type="ECO:0000256" key="4">
    <source>
        <dbReference type="ARBA" id="ARBA00022723"/>
    </source>
</evidence>
<dbReference type="Proteomes" id="UP000826271">
    <property type="component" value="Unassembled WGS sequence"/>
</dbReference>
<dbReference type="GO" id="GO:0004497">
    <property type="term" value="F:monooxygenase activity"/>
    <property type="evidence" value="ECO:0007669"/>
    <property type="project" value="UniProtKB-KW"/>
</dbReference>
<dbReference type="PANTHER" id="PTHR47950:SF44">
    <property type="entry name" value="CYTOCHROME P450, FAMILY 76, SUBFAMILY C, POLYPEPTIDE 5-RELATED"/>
    <property type="match status" value="1"/>
</dbReference>
<dbReference type="InterPro" id="IPR002401">
    <property type="entry name" value="Cyt_P450_E_grp-I"/>
</dbReference>
<dbReference type="EMBL" id="WHWC01000005">
    <property type="protein sequence ID" value="KAG8382330.1"/>
    <property type="molecule type" value="Genomic_DNA"/>
</dbReference>
<dbReference type="InterPro" id="IPR001128">
    <property type="entry name" value="Cyt_P450"/>
</dbReference>
<comment type="similarity">
    <text evidence="2">Belongs to the cytochrome P450 family.</text>
</comment>
<dbReference type="GO" id="GO:0005506">
    <property type="term" value="F:iron ion binding"/>
    <property type="evidence" value="ECO:0007669"/>
    <property type="project" value="InterPro"/>
</dbReference>
<dbReference type="PRINTS" id="PR00463">
    <property type="entry name" value="EP450I"/>
</dbReference>